<dbReference type="RefSeq" id="WP_092643667.1">
    <property type="nucleotide sequence ID" value="NZ_FNID01000058.1"/>
</dbReference>
<accession>A0A1H0GZ98</accession>
<dbReference type="Pfam" id="PF13407">
    <property type="entry name" value="Peripla_BP_4"/>
    <property type="match status" value="1"/>
</dbReference>
<evidence type="ECO:0000259" key="5">
    <source>
        <dbReference type="Pfam" id="PF13407"/>
    </source>
</evidence>
<evidence type="ECO:0000256" key="1">
    <source>
        <dbReference type="ARBA" id="ARBA00004196"/>
    </source>
</evidence>
<dbReference type="EMBL" id="FNID01000058">
    <property type="protein sequence ID" value="SDO12205.1"/>
    <property type="molecule type" value="Genomic_DNA"/>
</dbReference>
<evidence type="ECO:0000256" key="3">
    <source>
        <dbReference type="ARBA" id="ARBA00022729"/>
    </source>
</evidence>
<organism evidence="6 7">
    <name type="scientific">Acetanaerobacterium elongatum</name>
    <dbReference type="NCBI Taxonomy" id="258515"/>
    <lineage>
        <taxon>Bacteria</taxon>
        <taxon>Bacillati</taxon>
        <taxon>Bacillota</taxon>
        <taxon>Clostridia</taxon>
        <taxon>Eubacteriales</taxon>
        <taxon>Oscillospiraceae</taxon>
        <taxon>Acetanaerobacterium</taxon>
    </lineage>
</organism>
<dbReference type="SUPFAM" id="SSF53822">
    <property type="entry name" value="Periplasmic binding protein-like I"/>
    <property type="match status" value="1"/>
</dbReference>
<keyword evidence="3 4" id="KW-0732">Signal</keyword>
<dbReference type="PANTHER" id="PTHR46847:SF1">
    <property type="entry name" value="D-ALLOSE-BINDING PERIPLASMIC PROTEIN-RELATED"/>
    <property type="match status" value="1"/>
</dbReference>
<dbReference type="PROSITE" id="PS51257">
    <property type="entry name" value="PROKAR_LIPOPROTEIN"/>
    <property type="match status" value="1"/>
</dbReference>
<dbReference type="GO" id="GO:0030246">
    <property type="term" value="F:carbohydrate binding"/>
    <property type="evidence" value="ECO:0007669"/>
    <property type="project" value="UniProtKB-ARBA"/>
</dbReference>
<dbReference type="Proteomes" id="UP000199182">
    <property type="component" value="Unassembled WGS sequence"/>
</dbReference>
<comment type="subcellular location">
    <subcellularLocation>
        <location evidence="1">Cell envelope</location>
    </subcellularLocation>
</comment>
<dbReference type="CDD" id="cd06320">
    <property type="entry name" value="PBP1_allose_binding"/>
    <property type="match status" value="1"/>
</dbReference>
<feature type="signal peptide" evidence="4">
    <location>
        <begin position="1"/>
        <end position="20"/>
    </location>
</feature>
<dbReference type="OrthoDB" id="9769193at2"/>
<dbReference type="AlphaFoldDB" id="A0A1H0GZ98"/>
<evidence type="ECO:0000313" key="6">
    <source>
        <dbReference type="EMBL" id="SDO12205.1"/>
    </source>
</evidence>
<gene>
    <name evidence="6" type="ORF">SAMN05192585_1585</name>
</gene>
<protein>
    <submittedName>
        <fullName evidence="6">Allose-binding protein</fullName>
    </submittedName>
</protein>
<feature type="chain" id="PRO_5038925102" evidence="4">
    <location>
        <begin position="21"/>
        <end position="347"/>
    </location>
</feature>
<evidence type="ECO:0000256" key="2">
    <source>
        <dbReference type="ARBA" id="ARBA00007639"/>
    </source>
</evidence>
<dbReference type="InterPro" id="IPR028082">
    <property type="entry name" value="Peripla_BP_I"/>
</dbReference>
<evidence type="ECO:0000313" key="7">
    <source>
        <dbReference type="Proteomes" id="UP000199182"/>
    </source>
</evidence>
<dbReference type="Gene3D" id="3.40.50.2300">
    <property type="match status" value="2"/>
</dbReference>
<reference evidence="6 7" key="1">
    <citation type="submission" date="2016-10" db="EMBL/GenBank/DDBJ databases">
        <authorList>
            <person name="de Groot N.N."/>
        </authorList>
    </citation>
    <scope>NUCLEOTIDE SEQUENCE [LARGE SCALE GENOMIC DNA]</scope>
    <source>
        <strain evidence="6 7">CGMCC 1.5012</strain>
    </source>
</reference>
<proteinExistence type="inferred from homology"/>
<dbReference type="InterPro" id="IPR025997">
    <property type="entry name" value="SBP_2_dom"/>
</dbReference>
<name>A0A1H0GZ98_9FIRM</name>
<dbReference type="STRING" id="258515.SAMN05192585_1585"/>
<keyword evidence="7" id="KW-1185">Reference proteome</keyword>
<dbReference type="GO" id="GO:0030313">
    <property type="term" value="C:cell envelope"/>
    <property type="evidence" value="ECO:0007669"/>
    <property type="project" value="UniProtKB-SubCell"/>
</dbReference>
<sequence>MKKRIVSVFFALALFSSVLAGCTPNKAGASSAAASSGASAPAESSAPSSAAVSSTAATGEAEYAVVLKTQASDFWVKMKDGIVAKANELGIKVDVYAAQSEEDTEGQLKILENCLTKNYKAIGVAPLSPVNLIPGVVKANQKGIYVMNIDEKIDMNSLKSSGGSVIGFATTDNVQVGKKGAEYIISKLPEGGKVAIIEGKAGNASGESRKQGATDAFKANNKFSIVGSLPGDWDRQKALDVATSFIQSNPDLKGIYCCNDTMALGALQAVINAKKLGQIIVVGTDGDAEAVKSINDGQLSATVAQDPGAIGAKSLEEMVKAVKNQAKIDSNVEPAMIPIESNLITKK</sequence>
<dbReference type="NCBIfam" id="NF007254">
    <property type="entry name" value="PRK09701.1"/>
    <property type="match status" value="1"/>
</dbReference>
<feature type="domain" description="Periplasmic binding protein" evidence="5">
    <location>
        <begin position="64"/>
        <end position="325"/>
    </location>
</feature>
<evidence type="ECO:0000256" key="4">
    <source>
        <dbReference type="SAM" id="SignalP"/>
    </source>
</evidence>
<dbReference type="PANTHER" id="PTHR46847">
    <property type="entry name" value="D-ALLOSE-BINDING PERIPLASMIC PROTEIN-RELATED"/>
    <property type="match status" value="1"/>
</dbReference>
<comment type="similarity">
    <text evidence="2">Belongs to the bacterial solute-binding protein 2 family.</text>
</comment>